<dbReference type="EMBL" id="LWDD02000656">
    <property type="protein sequence ID" value="KAE8257436.1"/>
    <property type="molecule type" value="Genomic_DNA"/>
</dbReference>
<reference evidence="2" key="1">
    <citation type="submission" date="2016-04" db="EMBL/GenBank/DDBJ databases">
        <authorList>
            <person name="Nguyen H.D."/>
            <person name="Kesanakurti P."/>
            <person name="Cullis J."/>
            <person name="Levesque C.A."/>
            <person name="Hambleton S."/>
        </authorList>
    </citation>
    <scope>NUCLEOTIDE SEQUENCE</scope>
    <source>
        <strain evidence="2">DAOMC 238032</strain>
    </source>
</reference>
<sequence>MCEARNGFSTDFAKGRNKFKKKREGFGTNSIEKAAWVKGILHPRAFKFCRIRDDELIDDTLAADTHIMVENGEWYISVPKRGSSRKPQDQSSAGTNALSILVYIAFQLCTIPLEPKSSSGGRETSAVSSGLVSFWTICCL</sequence>
<dbReference type="Proteomes" id="UP000077671">
    <property type="component" value="Unassembled WGS sequence"/>
</dbReference>
<reference evidence="2" key="2">
    <citation type="journal article" date="2019" name="IMA Fungus">
        <title>Genome sequencing and comparison of five Tilletia species to identify candidate genes for the detection of regulated species infecting wheat.</title>
        <authorList>
            <person name="Nguyen H.D.T."/>
            <person name="Sultana T."/>
            <person name="Kesanakurti P."/>
            <person name="Hambleton S."/>
        </authorList>
    </citation>
    <scope>NUCLEOTIDE SEQUENCE</scope>
    <source>
        <strain evidence="2">DAOMC 238032</strain>
    </source>
</reference>
<dbReference type="EMBL" id="CAJHJG010004096">
    <property type="protein sequence ID" value="CAD6938397.1"/>
    <property type="molecule type" value="Genomic_DNA"/>
</dbReference>
<accession>A0A177UMY8</accession>
<protein>
    <submittedName>
        <fullName evidence="2">Uncharacterized protein</fullName>
    </submittedName>
</protein>
<evidence type="ECO:0000313" key="3">
    <source>
        <dbReference type="Proteomes" id="UP000077671"/>
    </source>
</evidence>
<dbReference type="AlphaFoldDB" id="A0A177UMY8"/>
<evidence type="ECO:0000313" key="1">
    <source>
        <dbReference type="EMBL" id="CAD6938397.1"/>
    </source>
</evidence>
<keyword evidence="4" id="KW-1185">Reference proteome</keyword>
<proteinExistence type="predicted"/>
<comment type="caution">
    <text evidence="2">The sequence shown here is derived from an EMBL/GenBank/DDBJ whole genome shotgun (WGS) entry which is preliminary data.</text>
</comment>
<organism evidence="2 3">
    <name type="scientific">Tilletia caries</name>
    <name type="common">wheat bunt fungus</name>
    <dbReference type="NCBI Taxonomy" id="13290"/>
    <lineage>
        <taxon>Eukaryota</taxon>
        <taxon>Fungi</taxon>
        <taxon>Dikarya</taxon>
        <taxon>Basidiomycota</taxon>
        <taxon>Ustilaginomycotina</taxon>
        <taxon>Exobasidiomycetes</taxon>
        <taxon>Tilletiales</taxon>
        <taxon>Tilletiaceae</taxon>
        <taxon>Tilletia</taxon>
    </lineage>
</organism>
<dbReference type="Proteomes" id="UP000836402">
    <property type="component" value="Unassembled WGS sequence"/>
</dbReference>
<evidence type="ECO:0000313" key="4">
    <source>
        <dbReference type="Proteomes" id="UP000836402"/>
    </source>
</evidence>
<gene>
    <name evidence="2" type="ORF">A4X03_0g4669</name>
    <name evidence="1" type="ORF">JKIAZH3_G4988</name>
</gene>
<name>A0A177UMY8_9BASI</name>
<reference evidence="1" key="3">
    <citation type="submission" date="2020-10" db="EMBL/GenBank/DDBJ databases">
        <authorList>
            <person name="Sedaghatjoo S."/>
        </authorList>
    </citation>
    <scope>NUCLEOTIDE SEQUENCE</scope>
    <source>
        <strain evidence="1">AZH3</strain>
    </source>
</reference>
<evidence type="ECO:0000313" key="2">
    <source>
        <dbReference type="EMBL" id="KAE8257436.1"/>
    </source>
</evidence>